<dbReference type="SUPFAM" id="SSF81301">
    <property type="entry name" value="Nucleotidyltransferase"/>
    <property type="match status" value="1"/>
</dbReference>
<keyword evidence="4 12" id="KW-0808">Transferase</keyword>
<feature type="domain" description="CBS" evidence="13">
    <location>
        <begin position="390"/>
        <end position="445"/>
    </location>
</feature>
<dbReference type="eggNOG" id="COG0517">
    <property type="taxonomic scope" value="Bacteria"/>
</dbReference>
<name>A8ZXT1_DESOH</name>
<dbReference type="PANTHER" id="PTHR47788">
    <property type="entry name" value="POLYA POLYMERASE"/>
    <property type="match status" value="1"/>
</dbReference>
<keyword evidence="6" id="KW-0548">Nucleotidyltransferase</keyword>
<dbReference type="GO" id="GO:0000166">
    <property type="term" value="F:nucleotide binding"/>
    <property type="evidence" value="ECO:0007669"/>
    <property type="project" value="UniProtKB-KW"/>
</dbReference>
<evidence type="ECO:0000256" key="10">
    <source>
        <dbReference type="ARBA" id="ARBA00022884"/>
    </source>
</evidence>
<evidence type="ECO:0000256" key="11">
    <source>
        <dbReference type="PROSITE-ProRule" id="PRU00703"/>
    </source>
</evidence>
<dbReference type="Pfam" id="PF02272">
    <property type="entry name" value="DHHA1"/>
    <property type="match status" value="1"/>
</dbReference>
<dbReference type="SMART" id="SM00116">
    <property type="entry name" value="CBS"/>
    <property type="match status" value="2"/>
</dbReference>
<dbReference type="Proteomes" id="UP000008561">
    <property type="component" value="Chromosome"/>
</dbReference>
<dbReference type="InterPro" id="IPR000644">
    <property type="entry name" value="CBS_dom"/>
</dbReference>
<dbReference type="InterPro" id="IPR001667">
    <property type="entry name" value="DDH_dom"/>
</dbReference>
<keyword evidence="10 12" id="KW-0694">RNA-binding</keyword>
<evidence type="ECO:0000256" key="4">
    <source>
        <dbReference type="ARBA" id="ARBA00022679"/>
    </source>
</evidence>
<evidence type="ECO:0000256" key="12">
    <source>
        <dbReference type="RuleBase" id="RU003953"/>
    </source>
</evidence>
<evidence type="ECO:0000256" key="9">
    <source>
        <dbReference type="ARBA" id="ARBA00022842"/>
    </source>
</evidence>
<dbReference type="Gene3D" id="3.90.1640.10">
    <property type="entry name" value="inorganic pyrophosphatase (n-terminal core)"/>
    <property type="match status" value="1"/>
</dbReference>
<evidence type="ECO:0000256" key="1">
    <source>
        <dbReference type="ARBA" id="ARBA00001946"/>
    </source>
</evidence>
<dbReference type="Gene3D" id="3.30.460.10">
    <property type="entry name" value="Beta Polymerase, domain 2"/>
    <property type="match status" value="1"/>
</dbReference>
<evidence type="ECO:0000256" key="6">
    <source>
        <dbReference type="ARBA" id="ARBA00022695"/>
    </source>
</evidence>
<proteinExistence type="inferred from homology"/>
<dbReference type="SUPFAM" id="SSF64182">
    <property type="entry name" value="DHH phosphoesterases"/>
    <property type="match status" value="1"/>
</dbReference>
<dbReference type="InterPro" id="IPR043519">
    <property type="entry name" value="NT_sf"/>
</dbReference>
<feature type="domain" description="CBS" evidence="13">
    <location>
        <begin position="324"/>
        <end position="383"/>
    </location>
</feature>
<dbReference type="InterPro" id="IPR002646">
    <property type="entry name" value="PolA_pol_head_dom"/>
</dbReference>
<dbReference type="SUPFAM" id="SSF54631">
    <property type="entry name" value="CBS-domain pair"/>
    <property type="match status" value="1"/>
</dbReference>
<dbReference type="AlphaFoldDB" id="A8ZXT1"/>
<evidence type="ECO:0000313" key="14">
    <source>
        <dbReference type="EMBL" id="ABW68558.1"/>
    </source>
</evidence>
<evidence type="ECO:0000256" key="7">
    <source>
        <dbReference type="ARBA" id="ARBA00022723"/>
    </source>
</evidence>
<dbReference type="eggNOG" id="COG0618">
    <property type="taxonomic scope" value="Bacteria"/>
</dbReference>
<dbReference type="InterPro" id="IPR046342">
    <property type="entry name" value="CBS_dom_sf"/>
</dbReference>
<dbReference type="Gene3D" id="1.10.3090.10">
    <property type="entry name" value="cca-adding enzyme, domain 2"/>
    <property type="match status" value="1"/>
</dbReference>
<dbReference type="PROSITE" id="PS51371">
    <property type="entry name" value="CBS"/>
    <property type="match status" value="2"/>
</dbReference>
<evidence type="ECO:0000256" key="5">
    <source>
        <dbReference type="ARBA" id="ARBA00022694"/>
    </source>
</evidence>
<dbReference type="InterPro" id="IPR003156">
    <property type="entry name" value="DHHA1_dom"/>
</dbReference>
<dbReference type="Gene3D" id="3.10.580.10">
    <property type="entry name" value="CBS-domain"/>
    <property type="match status" value="1"/>
</dbReference>
<dbReference type="CDD" id="cd05398">
    <property type="entry name" value="NT_ClassII-CCAase"/>
    <property type="match status" value="1"/>
</dbReference>
<dbReference type="CDD" id="cd17772">
    <property type="entry name" value="CBS_pair_DHH_polyA_Pol_assoc"/>
    <property type="match status" value="1"/>
</dbReference>
<dbReference type="Pfam" id="PF01368">
    <property type="entry name" value="DHH"/>
    <property type="match status" value="1"/>
</dbReference>
<dbReference type="EMBL" id="CP000859">
    <property type="protein sequence ID" value="ABW68558.1"/>
    <property type="molecule type" value="Genomic_DNA"/>
</dbReference>
<evidence type="ECO:0000259" key="13">
    <source>
        <dbReference type="PROSITE" id="PS51371"/>
    </source>
</evidence>
<keyword evidence="5" id="KW-0819">tRNA processing</keyword>
<keyword evidence="15" id="KW-1185">Reference proteome</keyword>
<evidence type="ECO:0000256" key="3">
    <source>
        <dbReference type="ARBA" id="ARBA00022555"/>
    </source>
</evidence>
<sequence>MNQTADKDGLTVVSTHINADFDAIASVLAAQKLYPGSIVVLPGSSEKNLRNFFINSMAYLFNMSDIGQIDGPKVSRLVLVDTSQKDRIGKAADLLANPGLEVHVYDHHPAADGDVTADLRVYEATGATVSILAKMLQEQNIPISPDEATVMCLGIYEDTGSFTFTSTTPKDFSAAAFFLEKGASINTIANIVSREMTPEQVGILNNMINNSRTHKINGMDVTLASIYTEEYVPDFAFLVHKMQKMKGINVLFALAQMGNKVYIVGRSKADEVDAGQILNPFGGGGHPFAASASIKHMALPQVEQELLAILRMQVRKTTLAREIMSTPVVAATPDISCRAAGELLTRYNINALLVTEKPEAKGRLLGFITRQVIEKILYHKLEEAPVSEYMNTDLSLAGPDDELADIQRKIIENSQRLLPVVENGAVIGVITRTDLLNTLVYQREAGNQRQPAPTQIQAHPKTRDIKRMMNERLTPPVLDILKNAGNTAAELEYSAYVVGGFVRDLFLSRSTEDVDIVIEGDGIAFAREFAGRMKARVHYYKKFGTAVITFADGSKIDVASARLEYYQFPAALPTVEMSSIKLDLFRRDFTINTLAVCLNPDKFGLLVDFFSAQRDIKEKTIRVLHSLSFVEDPTRIFRAVRFEQRFGFTIGKMTEGLIKNAVKMEFFRRLSGHRVFGELRQILEEDDPVPAIERLAEFNLLVSLHEALKIDKKTVAALHATREVVSWYDLLFVDKPYMKWMVYLMVLMRGMAQQTTEDLCDRLELPPRHREMADAGRREADTFLHWIQRNPGIKNSELYQRLFGFRVEQMLYVMSVTDSDTVKKHISRYILTLQHVAPLIKGKDLNEIGIAPGPLYSEILRKILYARLDEKVRTREDELEFAMRYANDPDGWWKRR</sequence>
<dbReference type="Pfam" id="PF00571">
    <property type="entry name" value="CBS"/>
    <property type="match status" value="2"/>
</dbReference>
<organism evidence="14 15">
    <name type="scientific">Desulfosudis oleivorans (strain DSM 6200 / JCM 39069 / Hxd3)</name>
    <name type="common">Desulfococcus oleovorans</name>
    <dbReference type="NCBI Taxonomy" id="96561"/>
    <lineage>
        <taxon>Bacteria</taxon>
        <taxon>Pseudomonadati</taxon>
        <taxon>Thermodesulfobacteriota</taxon>
        <taxon>Desulfobacteria</taxon>
        <taxon>Desulfobacterales</taxon>
        <taxon>Desulfosudaceae</taxon>
        <taxon>Desulfosudis</taxon>
    </lineage>
</organism>
<keyword evidence="8" id="KW-0547">Nucleotide-binding</keyword>
<dbReference type="Gene3D" id="3.10.310.30">
    <property type="match status" value="1"/>
</dbReference>
<evidence type="ECO:0000256" key="8">
    <source>
        <dbReference type="ARBA" id="ARBA00022741"/>
    </source>
</evidence>
<dbReference type="HOGENOM" id="CLU_015961_5_0_7"/>
<protein>
    <submittedName>
        <fullName evidence="14">CBS domain containing protein</fullName>
    </submittedName>
</protein>
<dbReference type="InterPro" id="IPR038763">
    <property type="entry name" value="DHH_sf"/>
</dbReference>
<dbReference type="InterPro" id="IPR032828">
    <property type="entry name" value="PolyA_RNA-bd"/>
</dbReference>
<dbReference type="eggNOG" id="COG0617">
    <property type="taxonomic scope" value="Bacteria"/>
</dbReference>
<evidence type="ECO:0000256" key="2">
    <source>
        <dbReference type="ARBA" id="ARBA00007265"/>
    </source>
</evidence>
<keyword evidence="11" id="KW-0129">CBS domain</keyword>
<dbReference type="GO" id="GO:0000049">
    <property type="term" value="F:tRNA binding"/>
    <property type="evidence" value="ECO:0007669"/>
    <property type="project" value="UniProtKB-KW"/>
</dbReference>
<dbReference type="RefSeq" id="WP_012176169.1">
    <property type="nucleotide sequence ID" value="NC_009943.1"/>
</dbReference>
<dbReference type="SUPFAM" id="SSF81891">
    <property type="entry name" value="Poly A polymerase C-terminal region-like"/>
    <property type="match status" value="1"/>
</dbReference>
<dbReference type="STRING" id="96561.Dole_2755"/>
<keyword evidence="9" id="KW-0460">Magnesium</keyword>
<comment type="cofactor">
    <cofactor evidence="1">
        <name>Mg(2+)</name>
        <dbReference type="ChEBI" id="CHEBI:18420"/>
    </cofactor>
</comment>
<keyword evidence="3" id="KW-0820">tRNA-binding</keyword>
<reference evidence="14 15" key="1">
    <citation type="submission" date="2007-10" db="EMBL/GenBank/DDBJ databases">
        <title>Complete sequence of Desulfococcus oleovorans Hxd3.</title>
        <authorList>
            <consortium name="US DOE Joint Genome Institute"/>
            <person name="Copeland A."/>
            <person name="Lucas S."/>
            <person name="Lapidus A."/>
            <person name="Barry K."/>
            <person name="Glavina del Rio T."/>
            <person name="Dalin E."/>
            <person name="Tice H."/>
            <person name="Pitluck S."/>
            <person name="Kiss H."/>
            <person name="Brettin T."/>
            <person name="Bruce D."/>
            <person name="Detter J.C."/>
            <person name="Han C."/>
            <person name="Schmutz J."/>
            <person name="Larimer F."/>
            <person name="Land M."/>
            <person name="Hauser L."/>
            <person name="Kyrpides N."/>
            <person name="Kim E."/>
            <person name="Wawrik B."/>
            <person name="Richardson P."/>
        </authorList>
    </citation>
    <scope>NUCLEOTIDE SEQUENCE [LARGE SCALE GENOMIC DNA]</scope>
    <source>
        <strain evidence="15">DSM 6200 / JCM 39069 / Hxd3</strain>
    </source>
</reference>
<dbReference type="KEGG" id="dol:Dole_2755"/>
<gene>
    <name evidence="14" type="ordered locus">Dole_2755</name>
</gene>
<dbReference type="GO" id="GO:0008033">
    <property type="term" value="P:tRNA processing"/>
    <property type="evidence" value="ECO:0007669"/>
    <property type="project" value="UniProtKB-KW"/>
</dbReference>
<keyword evidence="7" id="KW-0479">Metal-binding</keyword>
<dbReference type="Pfam" id="PF12627">
    <property type="entry name" value="PolyA_pol_RNAbd"/>
    <property type="match status" value="1"/>
</dbReference>
<dbReference type="PANTHER" id="PTHR47788:SF1">
    <property type="entry name" value="A-ADDING TRNA NUCLEOTIDYLTRANSFERASE"/>
    <property type="match status" value="1"/>
</dbReference>
<accession>A8ZXT1</accession>
<dbReference type="GO" id="GO:0046872">
    <property type="term" value="F:metal ion binding"/>
    <property type="evidence" value="ECO:0007669"/>
    <property type="project" value="UniProtKB-KW"/>
</dbReference>
<comment type="similarity">
    <text evidence="2 12">Belongs to the tRNA nucleotidyltransferase/poly(A) polymerase family.</text>
</comment>
<dbReference type="GO" id="GO:0016779">
    <property type="term" value="F:nucleotidyltransferase activity"/>
    <property type="evidence" value="ECO:0007669"/>
    <property type="project" value="UniProtKB-KW"/>
</dbReference>
<dbReference type="Pfam" id="PF01743">
    <property type="entry name" value="PolyA_pol"/>
    <property type="match status" value="1"/>
</dbReference>
<dbReference type="InterPro" id="IPR052390">
    <property type="entry name" value="tRNA_nt/polyA_polymerase"/>
</dbReference>
<evidence type="ECO:0000313" key="15">
    <source>
        <dbReference type="Proteomes" id="UP000008561"/>
    </source>
</evidence>